<evidence type="ECO:0000313" key="4">
    <source>
        <dbReference type="EMBL" id="CAE0258797.1"/>
    </source>
</evidence>
<feature type="compositionally biased region" description="Polar residues" evidence="1">
    <location>
        <begin position="202"/>
        <end position="218"/>
    </location>
</feature>
<name>A0A7S3DIH2_9EUKA</name>
<sequence length="461" mass="51398">MMGRGESPPRKAHSMKVVDVLSPMKDEHAKKAGKLKILREREKKKASEAAESLKSARTLPEEEAPSTGGRAFSKDSTLLAEMVVVRSLVRLQENFPRTRRILAKKAPIGSIRGSVEKDFLASPRPIDRQLSAAFDGGNSSLEGGFEQPSRVSAEQLFYERQKTRGKREQRSKKKKKPYIPEVKMPPVDHLVDLATKRMAKWSANSMDGVQPRQSISSATPTRLLRRRPQGRRRGHDHFAVSLEAAEPIDDTLAWKQGSGRRASSPSAAHLPPSSERSRIVVSHRYALKEREQEDDFFLFSREHTGQSRGGQTRIQSSVPIMGVEGKKAVLSSQWEDSFPTSSSMREGSKETWTPTRGNHSEVSSETVEKGHDKKQDRDSLRQPSVIEAAGGPFLPSVKESSASSNAKPLQVFSGGFQKPKVSARERRNIEEEMRQAMKHEEELKIAGWSPRKSSNVSPARP</sequence>
<feature type="region of interest" description="Disordered" evidence="1">
    <location>
        <begin position="334"/>
        <end position="461"/>
    </location>
</feature>
<feature type="region of interest" description="Disordered" evidence="1">
    <location>
        <begin position="158"/>
        <end position="180"/>
    </location>
</feature>
<evidence type="ECO:0000313" key="3">
    <source>
        <dbReference type="EMBL" id="CAE0258794.1"/>
    </source>
</evidence>
<organism evidence="4">
    <name type="scientific">Palpitomonas bilix</name>
    <dbReference type="NCBI Taxonomy" id="652834"/>
    <lineage>
        <taxon>Eukaryota</taxon>
        <taxon>Eukaryota incertae sedis</taxon>
    </lineage>
</organism>
<accession>A0A7S3DIH2</accession>
<evidence type="ECO:0000313" key="2">
    <source>
        <dbReference type="EMBL" id="CAE0258793.1"/>
    </source>
</evidence>
<reference evidence="4" key="1">
    <citation type="submission" date="2021-01" db="EMBL/GenBank/DDBJ databases">
        <authorList>
            <person name="Corre E."/>
            <person name="Pelletier E."/>
            <person name="Niang G."/>
            <person name="Scheremetjew M."/>
            <person name="Finn R."/>
            <person name="Kale V."/>
            <person name="Holt S."/>
            <person name="Cochrane G."/>
            <person name="Meng A."/>
            <person name="Brown T."/>
            <person name="Cohen L."/>
        </authorList>
    </citation>
    <scope>NUCLEOTIDE SEQUENCE</scope>
    <source>
        <strain evidence="4">NIES-2562</strain>
    </source>
</reference>
<feature type="compositionally biased region" description="Basic and acidic residues" evidence="1">
    <location>
        <begin position="158"/>
        <end position="168"/>
    </location>
</feature>
<dbReference type="EMBL" id="HBIB01032518">
    <property type="protein sequence ID" value="CAE0258794.1"/>
    <property type="molecule type" value="Transcribed_RNA"/>
</dbReference>
<feature type="compositionally biased region" description="Basic and acidic residues" evidence="1">
    <location>
        <begin position="422"/>
        <end position="444"/>
    </location>
</feature>
<feature type="compositionally biased region" description="Basic and acidic residues" evidence="1">
    <location>
        <begin position="37"/>
        <end position="48"/>
    </location>
</feature>
<feature type="region of interest" description="Disordered" evidence="1">
    <location>
        <begin position="1"/>
        <end position="72"/>
    </location>
</feature>
<evidence type="ECO:0000313" key="5">
    <source>
        <dbReference type="EMBL" id="CAE0258799.1"/>
    </source>
</evidence>
<proteinExistence type="predicted"/>
<feature type="compositionally biased region" description="Basic residues" evidence="1">
    <location>
        <begin position="223"/>
        <end position="234"/>
    </location>
</feature>
<dbReference type="EMBL" id="HBIB01032521">
    <property type="protein sequence ID" value="CAE0258797.1"/>
    <property type="molecule type" value="Transcribed_RNA"/>
</dbReference>
<feature type="compositionally biased region" description="Polar residues" evidence="1">
    <location>
        <begin position="334"/>
        <end position="365"/>
    </location>
</feature>
<protein>
    <submittedName>
        <fullName evidence="4">Uncharacterized protein</fullName>
    </submittedName>
</protein>
<feature type="region of interest" description="Disordered" evidence="1">
    <location>
        <begin position="202"/>
        <end position="234"/>
    </location>
</feature>
<feature type="region of interest" description="Disordered" evidence="1">
    <location>
        <begin position="256"/>
        <end position="276"/>
    </location>
</feature>
<dbReference type="EMBL" id="HBIB01032517">
    <property type="protein sequence ID" value="CAE0258793.1"/>
    <property type="molecule type" value="Transcribed_RNA"/>
</dbReference>
<dbReference type="EMBL" id="HBIB01032523">
    <property type="protein sequence ID" value="CAE0258799.1"/>
    <property type="molecule type" value="Transcribed_RNA"/>
</dbReference>
<feature type="compositionally biased region" description="Polar residues" evidence="1">
    <location>
        <begin position="398"/>
        <end position="407"/>
    </location>
</feature>
<feature type="compositionally biased region" description="Low complexity" evidence="1">
    <location>
        <begin position="257"/>
        <end position="274"/>
    </location>
</feature>
<gene>
    <name evidence="2" type="ORF">PBIL07802_LOCUS21059</name>
    <name evidence="3" type="ORF">PBIL07802_LOCUS21060</name>
    <name evidence="4" type="ORF">PBIL07802_LOCUS21063</name>
    <name evidence="5" type="ORF">PBIL07802_LOCUS21065</name>
</gene>
<feature type="compositionally biased region" description="Basic and acidic residues" evidence="1">
    <location>
        <begin position="366"/>
        <end position="380"/>
    </location>
</feature>
<dbReference type="AlphaFoldDB" id="A0A7S3DIH2"/>
<evidence type="ECO:0000256" key="1">
    <source>
        <dbReference type="SAM" id="MobiDB-lite"/>
    </source>
</evidence>
<feature type="compositionally biased region" description="Polar residues" evidence="1">
    <location>
        <begin position="451"/>
        <end position="461"/>
    </location>
</feature>